<dbReference type="STRING" id="1246995.AFR_32455"/>
<dbReference type="Proteomes" id="UP000017746">
    <property type="component" value="Chromosome"/>
</dbReference>
<sequence length="103" mass="10615">MGALTLGLGAGLGIGMLGGRALGWPALVLLGIGAALLIMSIGDAPRPAEAQPARPARPALAGLGERTEQILKLAEEQAEDHVRQAREEARRIVAEARAGHLPD</sequence>
<evidence type="ECO:0000256" key="1">
    <source>
        <dbReference type="SAM" id="Phobius"/>
    </source>
</evidence>
<dbReference type="AlphaFoldDB" id="U5W6H1"/>
<keyword evidence="1" id="KW-1133">Transmembrane helix</keyword>
<dbReference type="PATRIC" id="fig|1246995.3.peg.6568"/>
<keyword evidence="3" id="KW-1185">Reference proteome</keyword>
<gene>
    <name evidence="2" type="ORF">AFR_32455</name>
</gene>
<keyword evidence="1" id="KW-0812">Transmembrane</keyword>
<organism evidence="2 3">
    <name type="scientific">Actinoplanes friuliensis DSM 7358</name>
    <dbReference type="NCBI Taxonomy" id="1246995"/>
    <lineage>
        <taxon>Bacteria</taxon>
        <taxon>Bacillati</taxon>
        <taxon>Actinomycetota</taxon>
        <taxon>Actinomycetes</taxon>
        <taxon>Micromonosporales</taxon>
        <taxon>Micromonosporaceae</taxon>
        <taxon>Actinoplanes</taxon>
    </lineage>
</organism>
<feature type="transmembrane region" description="Helical" evidence="1">
    <location>
        <begin position="22"/>
        <end position="41"/>
    </location>
</feature>
<reference evidence="2 3" key="1">
    <citation type="journal article" date="2014" name="J. Biotechnol.">
        <title>Complete genome sequence of the actinobacterium Actinoplanes friuliensis HAG 010964, producer of the lipopeptide antibiotic friulimycin.</title>
        <authorList>
            <person name="Ruckert C."/>
            <person name="Szczepanowski R."/>
            <person name="Albersmeier A."/>
            <person name="Goesmann A."/>
            <person name="Fischer N."/>
            <person name="Steinkamper A."/>
            <person name="Puhler A."/>
            <person name="Biener R."/>
            <person name="Schwartz D."/>
            <person name="Kalinowski J."/>
        </authorList>
    </citation>
    <scope>NUCLEOTIDE SEQUENCE [LARGE SCALE GENOMIC DNA]</scope>
    <source>
        <strain evidence="2 3">DSM 7358</strain>
    </source>
</reference>
<accession>U5W6H1</accession>
<evidence type="ECO:0000313" key="2">
    <source>
        <dbReference type="EMBL" id="AGZ44749.1"/>
    </source>
</evidence>
<proteinExistence type="predicted"/>
<dbReference type="KEGG" id="afs:AFR_32455"/>
<dbReference type="EMBL" id="CP006272">
    <property type="protein sequence ID" value="AGZ44749.1"/>
    <property type="molecule type" value="Genomic_DNA"/>
</dbReference>
<name>U5W6H1_9ACTN</name>
<evidence type="ECO:0000313" key="3">
    <source>
        <dbReference type="Proteomes" id="UP000017746"/>
    </source>
</evidence>
<keyword evidence="1" id="KW-0472">Membrane</keyword>
<dbReference type="HOGENOM" id="CLU_2257654_0_0_11"/>
<protein>
    <submittedName>
        <fullName evidence="2">Uncharacterized protein</fullName>
    </submittedName>
</protein>